<evidence type="ECO:0000313" key="6">
    <source>
        <dbReference type="Proteomes" id="UP000287701"/>
    </source>
</evidence>
<dbReference type="AlphaFoldDB" id="A0A410JS80"/>
<feature type="signal peptide" evidence="3">
    <location>
        <begin position="1"/>
        <end position="26"/>
    </location>
</feature>
<accession>A0A410JS80</accession>
<dbReference type="InterPro" id="IPR005653">
    <property type="entry name" value="OstA-like_N"/>
</dbReference>
<feature type="domain" description="Organic solvent tolerance-like N-terminal" evidence="4">
    <location>
        <begin position="34"/>
        <end position="189"/>
    </location>
</feature>
<dbReference type="Proteomes" id="UP000287701">
    <property type="component" value="Chromosome"/>
</dbReference>
<feature type="compositionally biased region" description="Basic and acidic residues" evidence="2">
    <location>
        <begin position="528"/>
        <end position="551"/>
    </location>
</feature>
<feature type="region of interest" description="Disordered" evidence="2">
    <location>
        <begin position="515"/>
        <end position="551"/>
    </location>
</feature>
<evidence type="ECO:0000256" key="2">
    <source>
        <dbReference type="SAM" id="MobiDB-lite"/>
    </source>
</evidence>
<dbReference type="PANTHER" id="PTHR36504">
    <property type="entry name" value="LIPOPOLYSACCHARIDE EXPORT SYSTEM PROTEIN LPTA"/>
    <property type="match status" value="1"/>
</dbReference>
<dbReference type="GO" id="GO:0017089">
    <property type="term" value="F:glycolipid transfer activity"/>
    <property type="evidence" value="ECO:0007669"/>
    <property type="project" value="TreeGrafter"/>
</dbReference>
<dbReference type="Pfam" id="PF13100">
    <property type="entry name" value="OstA_2"/>
    <property type="match status" value="1"/>
</dbReference>
<evidence type="ECO:0000256" key="3">
    <source>
        <dbReference type="SAM" id="SignalP"/>
    </source>
</evidence>
<dbReference type="GO" id="GO:0015920">
    <property type="term" value="P:lipopolysaccharide transport"/>
    <property type="evidence" value="ECO:0007669"/>
    <property type="project" value="TreeGrafter"/>
</dbReference>
<gene>
    <name evidence="5" type="ORF">EQP59_06125</name>
</gene>
<evidence type="ECO:0000259" key="4">
    <source>
        <dbReference type="Pfam" id="PF13100"/>
    </source>
</evidence>
<sequence length="551" mass="62912">MANATLNKKPLFSLLLVLLFSSLVLAQKKTSKKEMIKLVNAEKIQRVPEKYNGNLLFSGNVVFEHKGAILRADSAVFYQQENYFEAFSNVQINNQKYNITAGYVQYNGNTETAVAEKYVVLRDDKQTLYTDRLDYDRKSNKAYYTTGGTIVSKDSKITSQSGEYDISTKTNTFDGNVIIDNADYYIDGDNVKYNSGEGLVQFLGKTTIQNKKNRGQYIKTTRGSYHLNKKEAFLKDRSTVYSDKKSITADDLYYNQLTGQGEGKGNVLLDDPLERRFIKGEIAKFYKELDSAFVTQNALAVRAFENDSLYLHADTLLATKRDSMGLVRAFHNAKFFKSNAQGKSDSIVYSEKTSSIGLFKEPILWSDAKQITGDTILVFINTQYEQLDSIQVRGNAFAMAQRDSLYPKDFNQIKSKNMTALFRNDSIEWVQAFGNAQSTLFLEDEDEKTMRKELLGINRSDCGIIEATFEDRKMEIISCKIGQLSKLYPPTELPENEQYLPGFLWRGKERFKRWQDIMNDSPTPPEQEPEKNQEPKVILKKEEQDDANSKQ</sequence>
<dbReference type="EMBL" id="CP035107">
    <property type="protein sequence ID" value="QAR30941.1"/>
    <property type="molecule type" value="Genomic_DNA"/>
</dbReference>
<feature type="chain" id="PRO_5019070180" description="Organic solvent tolerance-like N-terminal domain-containing protein" evidence="3">
    <location>
        <begin position="27"/>
        <end position="551"/>
    </location>
</feature>
<evidence type="ECO:0000313" key="5">
    <source>
        <dbReference type="EMBL" id="QAR30941.1"/>
    </source>
</evidence>
<keyword evidence="1 3" id="KW-0732">Signal</keyword>
<reference evidence="5 6" key="1">
    <citation type="submission" date="2019-01" db="EMBL/GenBank/DDBJ databases">
        <title>Whole Genome of Ornithobacterium rhinotracheale FARPER-174b.</title>
        <authorList>
            <person name="Tataje-Lavanda L.A."/>
            <person name="Montalvan A."/>
            <person name="Montesinos R."/>
            <person name="Zimic M."/>
            <person name="Fernandez-Sanchez M."/>
            <person name="Fernandez-Diaz M."/>
        </authorList>
    </citation>
    <scope>NUCLEOTIDE SEQUENCE [LARGE SCALE GENOMIC DNA]</scope>
    <source>
        <strain evidence="5 6">FARPER-174b</strain>
    </source>
</reference>
<dbReference type="Gene3D" id="2.60.450.10">
    <property type="entry name" value="Lipopolysaccharide (LPS) transport protein A like domain"/>
    <property type="match status" value="3"/>
</dbReference>
<dbReference type="GO" id="GO:0009279">
    <property type="term" value="C:cell outer membrane"/>
    <property type="evidence" value="ECO:0007669"/>
    <property type="project" value="TreeGrafter"/>
</dbReference>
<dbReference type="OrthoDB" id="9805931at2"/>
<protein>
    <recommendedName>
        <fullName evidence="4">Organic solvent tolerance-like N-terminal domain-containing protein</fullName>
    </recommendedName>
</protein>
<name>A0A410JS80_ORNRH</name>
<proteinExistence type="predicted"/>
<evidence type="ECO:0000256" key="1">
    <source>
        <dbReference type="ARBA" id="ARBA00022729"/>
    </source>
</evidence>
<organism evidence="5 6">
    <name type="scientific">Ornithobacterium rhinotracheale</name>
    <dbReference type="NCBI Taxonomy" id="28251"/>
    <lineage>
        <taxon>Bacteria</taxon>
        <taxon>Pseudomonadati</taxon>
        <taxon>Bacteroidota</taxon>
        <taxon>Flavobacteriia</taxon>
        <taxon>Flavobacteriales</taxon>
        <taxon>Weeksellaceae</taxon>
        <taxon>Ornithobacterium</taxon>
    </lineage>
</organism>
<dbReference type="InterPro" id="IPR052037">
    <property type="entry name" value="LPS_export_LptA"/>
</dbReference>
<dbReference type="GO" id="GO:0030288">
    <property type="term" value="C:outer membrane-bounded periplasmic space"/>
    <property type="evidence" value="ECO:0007669"/>
    <property type="project" value="TreeGrafter"/>
</dbReference>
<dbReference type="PANTHER" id="PTHR36504:SF1">
    <property type="entry name" value="LIPOPOLYSACCHARIDE EXPORT SYSTEM PROTEIN LPTA"/>
    <property type="match status" value="1"/>
</dbReference>
<dbReference type="RefSeq" id="WP_128501405.1">
    <property type="nucleotide sequence ID" value="NZ_CP035107.1"/>
</dbReference>